<name>A0AAV9WUC3_9PEZI</name>
<sequence length="183" mass="19754">MQLLSKILFVSLSGLAVAAPVEQPALPHGVEKIFISPPAGIDISKHQSPPSNFNVTEAKSINRFSGDGKLAKRDANAHVILYDNFYFGGESEELSLTPTGGAILVEWYGKMNDRTSSLKVGSDAYPGKKCHFSADYWYDNSGLHCSGVTLEATVFGGPSIQSVDVLGGDLNDKISCIWCEQVW</sequence>
<dbReference type="AlphaFoldDB" id="A0AAV9WUC3"/>
<feature type="signal peptide" evidence="1">
    <location>
        <begin position="1"/>
        <end position="18"/>
    </location>
</feature>
<keyword evidence="3" id="KW-1185">Reference proteome</keyword>
<organism evidence="2 3">
    <name type="scientific">Orbilia ellipsospora</name>
    <dbReference type="NCBI Taxonomy" id="2528407"/>
    <lineage>
        <taxon>Eukaryota</taxon>
        <taxon>Fungi</taxon>
        <taxon>Dikarya</taxon>
        <taxon>Ascomycota</taxon>
        <taxon>Pezizomycotina</taxon>
        <taxon>Orbiliomycetes</taxon>
        <taxon>Orbiliales</taxon>
        <taxon>Orbiliaceae</taxon>
        <taxon>Orbilia</taxon>
    </lineage>
</organism>
<dbReference type="Proteomes" id="UP001365542">
    <property type="component" value="Unassembled WGS sequence"/>
</dbReference>
<keyword evidence="1" id="KW-0732">Signal</keyword>
<protein>
    <submittedName>
        <fullName evidence="2">Uncharacterized protein</fullName>
    </submittedName>
</protein>
<comment type="caution">
    <text evidence="2">The sequence shown here is derived from an EMBL/GenBank/DDBJ whole genome shotgun (WGS) entry which is preliminary data.</text>
</comment>
<proteinExistence type="predicted"/>
<evidence type="ECO:0000313" key="3">
    <source>
        <dbReference type="Proteomes" id="UP001365542"/>
    </source>
</evidence>
<evidence type="ECO:0000256" key="1">
    <source>
        <dbReference type="SAM" id="SignalP"/>
    </source>
</evidence>
<feature type="chain" id="PRO_5043664898" evidence="1">
    <location>
        <begin position="19"/>
        <end position="183"/>
    </location>
</feature>
<accession>A0AAV9WUC3</accession>
<dbReference type="EMBL" id="JAVHJO010000017">
    <property type="protein sequence ID" value="KAK6525301.1"/>
    <property type="molecule type" value="Genomic_DNA"/>
</dbReference>
<reference evidence="2 3" key="1">
    <citation type="submission" date="2019-10" db="EMBL/GenBank/DDBJ databases">
        <authorList>
            <person name="Palmer J.M."/>
        </authorList>
    </citation>
    <scope>NUCLEOTIDE SEQUENCE [LARGE SCALE GENOMIC DNA]</scope>
    <source>
        <strain evidence="2 3">TWF694</strain>
    </source>
</reference>
<gene>
    <name evidence="2" type="ORF">TWF694_005446</name>
</gene>
<evidence type="ECO:0000313" key="2">
    <source>
        <dbReference type="EMBL" id="KAK6525301.1"/>
    </source>
</evidence>
<dbReference type="Gene3D" id="2.60.20.10">
    <property type="entry name" value="Crystallins"/>
    <property type="match status" value="1"/>
</dbReference>